<dbReference type="GO" id="GO:0004656">
    <property type="term" value="F:procollagen-proline 4-dioxygenase activity"/>
    <property type="evidence" value="ECO:0007669"/>
    <property type="project" value="TreeGrafter"/>
</dbReference>
<keyword evidence="5" id="KW-0408">Iron</keyword>
<comment type="caution">
    <text evidence="8">The sequence shown here is derived from an EMBL/GenBank/DDBJ whole genome shotgun (WGS) entry which is preliminary data.</text>
</comment>
<evidence type="ECO:0000259" key="7">
    <source>
        <dbReference type="PROSITE" id="PS51471"/>
    </source>
</evidence>
<accession>A0AAN7T9W7</accession>
<dbReference type="PROSITE" id="PS51471">
    <property type="entry name" value="FE2OG_OXY"/>
    <property type="match status" value="1"/>
</dbReference>
<sequence>MPSRSKHPKASELKRTGKGTQASALDHKPSTKNVVAKPIWPPLLHLPSAADLTLRPILTDQILTISGFWTSGLSKSYISFLSGLPLLTTPGNPRKGDAVRVNDRFQVDDAEFAEKMWSSSALKELVEHVFVDGKVLDEGEKLELWGGEVLGLNSNIRIYRYVPGQFFDQHYDESNSLVFRPSNPEISPIPARTTWTLLLYLSSCQGGETAFYPEAENRREGTPEPVVVETEVGMALLHRHGRDCLLHEGREVKEGVKWVIRSDLCVRR</sequence>
<keyword evidence="4" id="KW-0560">Oxidoreductase</keyword>
<dbReference type="InterPro" id="IPR006620">
    <property type="entry name" value="Pro_4_hyd_alph"/>
</dbReference>
<feature type="region of interest" description="Disordered" evidence="6">
    <location>
        <begin position="1"/>
        <end position="29"/>
    </location>
</feature>
<proteinExistence type="predicted"/>
<dbReference type="InterPro" id="IPR045054">
    <property type="entry name" value="P4HA-like"/>
</dbReference>
<evidence type="ECO:0000256" key="5">
    <source>
        <dbReference type="ARBA" id="ARBA00023004"/>
    </source>
</evidence>
<evidence type="ECO:0000256" key="6">
    <source>
        <dbReference type="SAM" id="MobiDB-lite"/>
    </source>
</evidence>
<feature type="domain" description="Fe2OG dioxygenase" evidence="7">
    <location>
        <begin position="151"/>
        <end position="268"/>
    </location>
</feature>
<organism evidence="8 9">
    <name type="scientific">Meristemomyces frigidus</name>
    <dbReference type="NCBI Taxonomy" id="1508187"/>
    <lineage>
        <taxon>Eukaryota</taxon>
        <taxon>Fungi</taxon>
        <taxon>Dikarya</taxon>
        <taxon>Ascomycota</taxon>
        <taxon>Pezizomycotina</taxon>
        <taxon>Dothideomycetes</taxon>
        <taxon>Dothideomycetidae</taxon>
        <taxon>Mycosphaerellales</taxon>
        <taxon>Teratosphaeriaceae</taxon>
        <taxon>Meristemomyces</taxon>
    </lineage>
</organism>
<dbReference type="FunFam" id="2.60.120.620:FF:000021">
    <property type="entry name" value="WGS project CABT00000000 data, contig 2.8"/>
    <property type="match status" value="1"/>
</dbReference>
<protein>
    <recommendedName>
        <fullName evidence="7">Fe2OG dioxygenase domain-containing protein</fullName>
    </recommendedName>
</protein>
<keyword evidence="3" id="KW-0223">Dioxygenase</keyword>
<dbReference type="InterPro" id="IPR044862">
    <property type="entry name" value="Pro_4_hyd_alph_FE2OG_OXY"/>
</dbReference>
<dbReference type="SMART" id="SM00702">
    <property type="entry name" value="P4Hc"/>
    <property type="match status" value="1"/>
</dbReference>
<dbReference type="InterPro" id="IPR005123">
    <property type="entry name" value="Oxoglu/Fe-dep_dioxygenase_dom"/>
</dbReference>
<dbReference type="EMBL" id="JAVRRL010000109">
    <property type="protein sequence ID" value="KAK5107713.1"/>
    <property type="molecule type" value="Genomic_DNA"/>
</dbReference>
<dbReference type="Pfam" id="PF13640">
    <property type="entry name" value="2OG-FeII_Oxy_3"/>
    <property type="match status" value="1"/>
</dbReference>
<dbReference type="GO" id="GO:0031418">
    <property type="term" value="F:L-ascorbic acid binding"/>
    <property type="evidence" value="ECO:0007669"/>
    <property type="project" value="InterPro"/>
</dbReference>
<evidence type="ECO:0000313" key="9">
    <source>
        <dbReference type="Proteomes" id="UP001310890"/>
    </source>
</evidence>
<evidence type="ECO:0000256" key="4">
    <source>
        <dbReference type="ARBA" id="ARBA00023002"/>
    </source>
</evidence>
<dbReference type="PANTHER" id="PTHR10869:SF236">
    <property type="entry name" value="PROLYL 4-HYDROXYLASE ALPHA SUBUNIT DOMAIN-CONTAINING PROTEIN"/>
    <property type="match status" value="1"/>
</dbReference>
<dbReference type="PANTHER" id="PTHR10869">
    <property type="entry name" value="PROLYL 4-HYDROXYLASE ALPHA SUBUNIT"/>
    <property type="match status" value="1"/>
</dbReference>
<name>A0AAN7T9W7_9PEZI</name>
<evidence type="ECO:0000313" key="8">
    <source>
        <dbReference type="EMBL" id="KAK5107713.1"/>
    </source>
</evidence>
<evidence type="ECO:0000256" key="1">
    <source>
        <dbReference type="ARBA" id="ARBA00001961"/>
    </source>
</evidence>
<dbReference type="Gene3D" id="2.60.120.620">
    <property type="entry name" value="q2cbj1_9rhob like domain"/>
    <property type="match status" value="1"/>
</dbReference>
<dbReference type="GO" id="GO:0005506">
    <property type="term" value="F:iron ion binding"/>
    <property type="evidence" value="ECO:0007669"/>
    <property type="project" value="InterPro"/>
</dbReference>
<comment type="cofactor">
    <cofactor evidence="1">
        <name>L-ascorbate</name>
        <dbReference type="ChEBI" id="CHEBI:38290"/>
    </cofactor>
</comment>
<keyword evidence="2" id="KW-0479">Metal-binding</keyword>
<evidence type="ECO:0000256" key="3">
    <source>
        <dbReference type="ARBA" id="ARBA00022964"/>
    </source>
</evidence>
<dbReference type="GO" id="GO:0005783">
    <property type="term" value="C:endoplasmic reticulum"/>
    <property type="evidence" value="ECO:0007669"/>
    <property type="project" value="TreeGrafter"/>
</dbReference>
<evidence type="ECO:0000256" key="2">
    <source>
        <dbReference type="ARBA" id="ARBA00022723"/>
    </source>
</evidence>
<dbReference type="Proteomes" id="UP001310890">
    <property type="component" value="Unassembled WGS sequence"/>
</dbReference>
<dbReference type="AlphaFoldDB" id="A0AAN7T9W7"/>
<gene>
    <name evidence="8" type="ORF">LTR62_000735</name>
</gene>
<reference evidence="8" key="1">
    <citation type="submission" date="2023-08" db="EMBL/GenBank/DDBJ databases">
        <title>Black Yeasts Isolated from many extreme environments.</title>
        <authorList>
            <person name="Coleine C."/>
            <person name="Stajich J.E."/>
            <person name="Selbmann L."/>
        </authorList>
    </citation>
    <scope>NUCLEOTIDE SEQUENCE</scope>
    <source>
        <strain evidence="8">CCFEE 5401</strain>
    </source>
</reference>